<dbReference type="SUPFAM" id="SSF52218">
    <property type="entry name" value="Flavoproteins"/>
    <property type="match status" value="1"/>
</dbReference>
<dbReference type="InterPro" id="IPR029039">
    <property type="entry name" value="Flavoprotein-like_sf"/>
</dbReference>
<reference evidence="2" key="1">
    <citation type="journal article" date="2014" name="Front. Microbiol.">
        <title>High frequency of phylogenetically diverse reductive dehalogenase-homologous genes in deep subseafloor sedimentary metagenomes.</title>
        <authorList>
            <person name="Kawai M."/>
            <person name="Futagami T."/>
            <person name="Toyoda A."/>
            <person name="Takaki Y."/>
            <person name="Nishi S."/>
            <person name="Hori S."/>
            <person name="Arai W."/>
            <person name="Tsubouchi T."/>
            <person name="Morono Y."/>
            <person name="Uchiyama I."/>
            <person name="Ito T."/>
            <person name="Fujiyama A."/>
            <person name="Inagaki F."/>
            <person name="Takami H."/>
        </authorList>
    </citation>
    <scope>NUCLEOTIDE SEQUENCE</scope>
    <source>
        <strain evidence="2">Expedition CK06-06</strain>
    </source>
</reference>
<feature type="transmembrane region" description="Helical" evidence="1">
    <location>
        <begin position="153"/>
        <end position="173"/>
    </location>
</feature>
<proteinExistence type="predicted"/>
<evidence type="ECO:0000256" key="1">
    <source>
        <dbReference type="SAM" id="Phobius"/>
    </source>
</evidence>
<evidence type="ECO:0000313" key="2">
    <source>
        <dbReference type="EMBL" id="GAI14907.1"/>
    </source>
</evidence>
<keyword evidence="1" id="KW-0472">Membrane</keyword>
<dbReference type="EMBL" id="BARV01006592">
    <property type="protein sequence ID" value="GAI14907.1"/>
    <property type="molecule type" value="Genomic_DNA"/>
</dbReference>
<organism evidence="2">
    <name type="scientific">marine sediment metagenome</name>
    <dbReference type="NCBI Taxonomy" id="412755"/>
    <lineage>
        <taxon>unclassified sequences</taxon>
        <taxon>metagenomes</taxon>
        <taxon>ecological metagenomes</taxon>
    </lineage>
</organism>
<accession>X1L6B9</accession>
<keyword evidence="1" id="KW-0812">Transmembrane</keyword>
<gene>
    <name evidence="2" type="ORF">S06H3_13498</name>
</gene>
<protein>
    <recommendedName>
        <fullName evidence="3">Flavodoxin-like domain-containing protein</fullName>
    </recommendedName>
</protein>
<sequence>TVIKKMAPILGSARYFPLAEYKNELRDKYDFFVIGGPVDNEKIDQSILDFVSANTSWLSGKRVALFATCPSEVNGREQLEPLMKVLGNSVVSAEVVHGDADHLDLPELVEYALRVKALFDKGYVPMPAEQLKTYIEGFLKSCKYCTISGLSCWAIANAFAMLCLMAFAAVYGFQHAGMGSFIKP</sequence>
<dbReference type="Gene3D" id="3.40.50.360">
    <property type="match status" value="1"/>
</dbReference>
<keyword evidence="1" id="KW-1133">Transmembrane helix</keyword>
<name>X1L6B9_9ZZZZ</name>
<feature type="non-terminal residue" evidence="2">
    <location>
        <position position="1"/>
    </location>
</feature>
<comment type="caution">
    <text evidence="2">The sequence shown here is derived from an EMBL/GenBank/DDBJ whole genome shotgun (WGS) entry which is preliminary data.</text>
</comment>
<dbReference type="AlphaFoldDB" id="X1L6B9"/>
<evidence type="ECO:0008006" key="3">
    <source>
        <dbReference type="Google" id="ProtNLM"/>
    </source>
</evidence>